<keyword evidence="2" id="KW-0238">DNA-binding</keyword>
<keyword evidence="3" id="KW-0804">Transcription</keyword>
<dbReference type="PANTHER" id="PTHR43280:SF28">
    <property type="entry name" value="HTH-TYPE TRANSCRIPTIONAL ACTIVATOR RHAS"/>
    <property type="match status" value="1"/>
</dbReference>
<evidence type="ECO:0000313" key="6">
    <source>
        <dbReference type="Proteomes" id="UP000676456"/>
    </source>
</evidence>
<dbReference type="EMBL" id="JAGYPN010000002">
    <property type="protein sequence ID" value="MBS4223251.1"/>
    <property type="molecule type" value="Genomic_DNA"/>
</dbReference>
<organism evidence="5 6">
    <name type="scientific">Lederbergia citrea</name>
    <dbReference type="NCBI Taxonomy" id="2833581"/>
    <lineage>
        <taxon>Bacteria</taxon>
        <taxon>Bacillati</taxon>
        <taxon>Bacillota</taxon>
        <taxon>Bacilli</taxon>
        <taxon>Bacillales</taxon>
        <taxon>Bacillaceae</taxon>
        <taxon>Lederbergia</taxon>
    </lineage>
</organism>
<comment type="caution">
    <text evidence="5">The sequence shown here is derived from an EMBL/GenBank/DDBJ whole genome shotgun (WGS) entry which is preliminary data.</text>
</comment>
<keyword evidence="1" id="KW-0805">Transcription regulation</keyword>
<reference evidence="5 6" key="1">
    <citation type="submission" date="2021-05" db="EMBL/GenBank/DDBJ databases">
        <title>Novel Bacillus species.</title>
        <authorList>
            <person name="Liu G."/>
        </authorList>
    </citation>
    <scope>NUCLEOTIDE SEQUENCE [LARGE SCALE GENOMIC DNA]</scope>
    <source>
        <strain evidence="5 6">FJAT-49682</strain>
    </source>
</reference>
<dbReference type="PANTHER" id="PTHR43280">
    <property type="entry name" value="ARAC-FAMILY TRANSCRIPTIONAL REGULATOR"/>
    <property type="match status" value="1"/>
</dbReference>
<dbReference type="Gene3D" id="2.60.120.10">
    <property type="entry name" value="Jelly Rolls"/>
    <property type="match status" value="1"/>
</dbReference>
<dbReference type="InterPro" id="IPR037923">
    <property type="entry name" value="HTH-like"/>
</dbReference>
<dbReference type="InterPro" id="IPR018060">
    <property type="entry name" value="HTH_AraC"/>
</dbReference>
<dbReference type="Pfam" id="PF02311">
    <property type="entry name" value="AraC_binding"/>
    <property type="match status" value="1"/>
</dbReference>
<dbReference type="SUPFAM" id="SSF46689">
    <property type="entry name" value="Homeodomain-like"/>
    <property type="match status" value="2"/>
</dbReference>
<dbReference type="InterPro" id="IPR020449">
    <property type="entry name" value="Tscrpt_reg_AraC-type_HTH"/>
</dbReference>
<dbReference type="InterPro" id="IPR014710">
    <property type="entry name" value="RmlC-like_jellyroll"/>
</dbReference>
<dbReference type="Gene3D" id="1.10.10.60">
    <property type="entry name" value="Homeodomain-like"/>
    <property type="match status" value="2"/>
</dbReference>
<dbReference type="InterPro" id="IPR003313">
    <property type="entry name" value="AraC-bd"/>
</dbReference>
<feature type="domain" description="HTH araC/xylS-type" evidence="4">
    <location>
        <begin position="184"/>
        <end position="282"/>
    </location>
</feature>
<dbReference type="GO" id="GO:0043565">
    <property type="term" value="F:sequence-specific DNA binding"/>
    <property type="evidence" value="ECO:0007669"/>
    <property type="project" value="InterPro"/>
</dbReference>
<proteinExistence type="predicted"/>
<keyword evidence="6" id="KW-1185">Reference proteome</keyword>
<dbReference type="GO" id="GO:0003700">
    <property type="term" value="F:DNA-binding transcription factor activity"/>
    <property type="evidence" value="ECO:0007669"/>
    <property type="project" value="InterPro"/>
</dbReference>
<accession>A0A942UKQ3</accession>
<dbReference type="InterPro" id="IPR009057">
    <property type="entry name" value="Homeodomain-like_sf"/>
</dbReference>
<gene>
    <name evidence="5" type="ORF">KHA91_10895</name>
</gene>
<evidence type="ECO:0000256" key="2">
    <source>
        <dbReference type="ARBA" id="ARBA00023125"/>
    </source>
</evidence>
<evidence type="ECO:0000256" key="3">
    <source>
        <dbReference type="ARBA" id="ARBA00023163"/>
    </source>
</evidence>
<dbReference type="InterPro" id="IPR018062">
    <property type="entry name" value="HTH_AraC-typ_CS"/>
</dbReference>
<protein>
    <submittedName>
        <fullName evidence="5">AraC family transcriptional regulator</fullName>
    </submittedName>
</protein>
<dbReference type="SUPFAM" id="SSF51215">
    <property type="entry name" value="Regulatory protein AraC"/>
    <property type="match status" value="1"/>
</dbReference>
<dbReference type="AlphaFoldDB" id="A0A942UKQ3"/>
<dbReference type="RefSeq" id="WP_213098281.1">
    <property type="nucleotide sequence ID" value="NZ_JAGYPH010000002.1"/>
</dbReference>
<dbReference type="Proteomes" id="UP000676456">
    <property type="component" value="Unassembled WGS sequence"/>
</dbReference>
<dbReference type="PROSITE" id="PS00041">
    <property type="entry name" value="HTH_ARAC_FAMILY_1"/>
    <property type="match status" value="1"/>
</dbReference>
<evidence type="ECO:0000259" key="4">
    <source>
        <dbReference type="PROSITE" id="PS01124"/>
    </source>
</evidence>
<sequence length="283" mass="32911">MKPLAKSIDTNNTLPLHIVFKDTKQPDHELPDHVHDWHEIVYVYRGKGTFFIDQYFYDVNEGDIFILPANTIHRAVPDSDIPITSTAIFFHPSTLIQSPFMRSFAFARILEESKKEKEYRFSIPENMKMRIERFLEEMEAECNHSGVDSSEALLLLLHMLLLDLNRHCLKLQENTVNHEPEWLKKSLLYIDEHIGDNLDLLTIAHFAAVSSAHFSRVFKELVGLNLTDYITAKRLILAKEMLLATNEPIHAIANQSGYKSMPHFYRTFKKITGLTPKEYRKQK</sequence>
<dbReference type="PRINTS" id="PR00032">
    <property type="entry name" value="HTHARAC"/>
</dbReference>
<evidence type="ECO:0000256" key="1">
    <source>
        <dbReference type="ARBA" id="ARBA00023015"/>
    </source>
</evidence>
<dbReference type="SMART" id="SM00342">
    <property type="entry name" value="HTH_ARAC"/>
    <property type="match status" value="1"/>
</dbReference>
<evidence type="ECO:0000313" key="5">
    <source>
        <dbReference type="EMBL" id="MBS4223251.1"/>
    </source>
</evidence>
<dbReference type="Pfam" id="PF12833">
    <property type="entry name" value="HTH_18"/>
    <property type="match status" value="1"/>
</dbReference>
<dbReference type="PROSITE" id="PS01124">
    <property type="entry name" value="HTH_ARAC_FAMILY_2"/>
    <property type="match status" value="1"/>
</dbReference>
<name>A0A942UKQ3_9BACI</name>